<gene>
    <name evidence="2" type="ORF">R3P38DRAFT_2800350</name>
</gene>
<organism evidence="2 3">
    <name type="scientific">Favolaschia claudopus</name>
    <dbReference type="NCBI Taxonomy" id="2862362"/>
    <lineage>
        <taxon>Eukaryota</taxon>
        <taxon>Fungi</taxon>
        <taxon>Dikarya</taxon>
        <taxon>Basidiomycota</taxon>
        <taxon>Agaricomycotina</taxon>
        <taxon>Agaricomycetes</taxon>
        <taxon>Agaricomycetidae</taxon>
        <taxon>Agaricales</taxon>
        <taxon>Marasmiineae</taxon>
        <taxon>Mycenaceae</taxon>
        <taxon>Favolaschia</taxon>
    </lineage>
</organism>
<evidence type="ECO:0000313" key="3">
    <source>
        <dbReference type="Proteomes" id="UP001362999"/>
    </source>
</evidence>
<evidence type="ECO:0000256" key="1">
    <source>
        <dbReference type="SAM" id="Phobius"/>
    </source>
</evidence>
<accession>A0AAV9ZXY0</accession>
<protein>
    <submittedName>
        <fullName evidence="2">Uncharacterized protein</fullName>
    </submittedName>
</protein>
<sequence>MDSLRRTLSPTSSTPARCHKANTITWSTDSPTEPQKIIQIDDDASQFSYQPKDSWKTDLPSDMSGFQGDSGHVSQSKDSSAILSFSGDTVALFGAIGPNFGPYAVKIDGNSVGTFNATKQDYTAQAALYRGDGLGSGDHTLEIINQPSSQANFSLSISRTGGIAAVCLAFTIVAMVIQQIHRRKRRRAALSATSNVAAFTDAEDTISLNTFTTQNDPETKRLLDAQKL</sequence>
<proteinExistence type="predicted"/>
<keyword evidence="1" id="KW-0472">Membrane</keyword>
<dbReference type="EMBL" id="JAWWNJ010000100">
    <property type="protein sequence ID" value="KAK6995996.1"/>
    <property type="molecule type" value="Genomic_DNA"/>
</dbReference>
<dbReference type="AlphaFoldDB" id="A0AAV9ZXY0"/>
<reference evidence="2 3" key="1">
    <citation type="journal article" date="2024" name="J Genomics">
        <title>Draft genome sequencing and assembly of Favolaschia claudopus CIRM-BRFM 2984 isolated from oak limbs.</title>
        <authorList>
            <person name="Navarro D."/>
            <person name="Drula E."/>
            <person name="Chaduli D."/>
            <person name="Cazenave R."/>
            <person name="Ahrendt S."/>
            <person name="Wang J."/>
            <person name="Lipzen A."/>
            <person name="Daum C."/>
            <person name="Barry K."/>
            <person name="Grigoriev I.V."/>
            <person name="Favel A."/>
            <person name="Rosso M.N."/>
            <person name="Martin F."/>
        </authorList>
    </citation>
    <scope>NUCLEOTIDE SEQUENCE [LARGE SCALE GENOMIC DNA]</scope>
    <source>
        <strain evidence="2 3">CIRM-BRFM 2984</strain>
    </source>
</reference>
<evidence type="ECO:0000313" key="2">
    <source>
        <dbReference type="EMBL" id="KAK6995996.1"/>
    </source>
</evidence>
<comment type="caution">
    <text evidence="2">The sequence shown here is derived from an EMBL/GenBank/DDBJ whole genome shotgun (WGS) entry which is preliminary data.</text>
</comment>
<keyword evidence="3" id="KW-1185">Reference proteome</keyword>
<keyword evidence="1" id="KW-0812">Transmembrane</keyword>
<feature type="transmembrane region" description="Helical" evidence="1">
    <location>
        <begin position="157"/>
        <end position="177"/>
    </location>
</feature>
<name>A0AAV9ZXY0_9AGAR</name>
<dbReference type="Gene3D" id="2.60.120.260">
    <property type="entry name" value="Galactose-binding domain-like"/>
    <property type="match status" value="1"/>
</dbReference>
<keyword evidence="1" id="KW-1133">Transmembrane helix</keyword>
<dbReference type="Proteomes" id="UP001362999">
    <property type="component" value="Unassembled WGS sequence"/>
</dbReference>